<dbReference type="InterPro" id="IPR043504">
    <property type="entry name" value="Peptidase_S1_PA_chymotrypsin"/>
</dbReference>
<dbReference type="Pfam" id="PF00089">
    <property type="entry name" value="Trypsin"/>
    <property type="match status" value="2"/>
</dbReference>
<keyword evidence="7" id="KW-0720">Serine protease</keyword>
<dbReference type="FunFam" id="2.40.10.10:FF:000054">
    <property type="entry name" value="Complement C1r subcomponent"/>
    <property type="match status" value="1"/>
</dbReference>
<reference evidence="10 11" key="1">
    <citation type="journal article" date="2018" name="Plant J.">
        <title>Genome sequences of Chlorella sorokiniana UTEX 1602 and Micractinium conductrix SAG 241.80: implications to maltose excretion by a green alga.</title>
        <authorList>
            <person name="Arriola M.B."/>
            <person name="Velmurugan N."/>
            <person name="Zhang Y."/>
            <person name="Plunkett M.H."/>
            <person name="Hondzo H."/>
            <person name="Barney B.M."/>
        </authorList>
    </citation>
    <scope>NUCLEOTIDE SEQUENCE [LARGE SCALE GENOMIC DNA]</scope>
    <source>
        <strain evidence="10 11">SAG 241.80</strain>
    </source>
</reference>
<evidence type="ECO:0000259" key="9">
    <source>
        <dbReference type="PROSITE" id="PS50240"/>
    </source>
</evidence>
<dbReference type="InterPro" id="IPR018114">
    <property type="entry name" value="TRYPSIN_HIS"/>
</dbReference>
<dbReference type="InterPro" id="IPR001254">
    <property type="entry name" value="Trypsin_dom"/>
</dbReference>
<evidence type="ECO:0000256" key="4">
    <source>
        <dbReference type="ARBA" id="ARBA00022729"/>
    </source>
</evidence>
<evidence type="ECO:0000256" key="2">
    <source>
        <dbReference type="ARBA" id="ARBA00007664"/>
    </source>
</evidence>
<keyword evidence="5" id="KW-1015">Disulfide bond</keyword>
<name>A0A2P6V1G1_9CHLO</name>
<dbReference type="InterPro" id="IPR009003">
    <property type="entry name" value="Peptidase_S1_PA"/>
</dbReference>
<dbReference type="GO" id="GO:0005576">
    <property type="term" value="C:extracellular region"/>
    <property type="evidence" value="ECO:0007669"/>
    <property type="project" value="UniProtKB-SubCell"/>
</dbReference>
<comment type="subcellular location">
    <subcellularLocation>
        <location evidence="1">Secreted</location>
    </subcellularLocation>
</comment>
<accession>A0A2P6V1G1</accession>
<keyword evidence="6" id="KW-0325">Glycoprotein</keyword>
<evidence type="ECO:0000256" key="5">
    <source>
        <dbReference type="ARBA" id="ARBA00023157"/>
    </source>
</evidence>
<proteinExistence type="inferred from homology"/>
<protein>
    <submittedName>
        <fullName evidence="10">Trypsin alpha-4</fullName>
    </submittedName>
</protein>
<dbReference type="EMBL" id="LHPF02000045">
    <property type="protein sequence ID" value="PSC67884.1"/>
    <property type="molecule type" value="Genomic_DNA"/>
</dbReference>
<dbReference type="PROSITE" id="PS00135">
    <property type="entry name" value="TRYPSIN_SER"/>
    <property type="match status" value="1"/>
</dbReference>
<dbReference type="SMART" id="SM00020">
    <property type="entry name" value="Tryp_SPc"/>
    <property type="match status" value="1"/>
</dbReference>
<comment type="similarity">
    <text evidence="2">Belongs to the peptidase S1 family.</text>
</comment>
<keyword evidence="4 8" id="KW-0732">Signal</keyword>
<dbReference type="PROSITE" id="PS00134">
    <property type="entry name" value="TRYPSIN_HIS"/>
    <property type="match status" value="1"/>
</dbReference>
<evidence type="ECO:0000256" key="7">
    <source>
        <dbReference type="RuleBase" id="RU363034"/>
    </source>
</evidence>
<organism evidence="10 11">
    <name type="scientific">Micractinium conductrix</name>
    <dbReference type="NCBI Taxonomy" id="554055"/>
    <lineage>
        <taxon>Eukaryota</taxon>
        <taxon>Viridiplantae</taxon>
        <taxon>Chlorophyta</taxon>
        <taxon>core chlorophytes</taxon>
        <taxon>Trebouxiophyceae</taxon>
        <taxon>Chlorellales</taxon>
        <taxon>Chlorellaceae</taxon>
        <taxon>Chlorella clade</taxon>
        <taxon>Micractinium</taxon>
    </lineage>
</organism>
<dbReference type="PROSITE" id="PS50240">
    <property type="entry name" value="TRYPSIN_DOM"/>
    <property type="match status" value="1"/>
</dbReference>
<gene>
    <name evidence="10" type="ORF">C2E20_8449</name>
</gene>
<dbReference type="GO" id="GO:0004252">
    <property type="term" value="F:serine-type endopeptidase activity"/>
    <property type="evidence" value="ECO:0007669"/>
    <property type="project" value="InterPro"/>
</dbReference>
<evidence type="ECO:0000256" key="6">
    <source>
        <dbReference type="ARBA" id="ARBA00023180"/>
    </source>
</evidence>
<keyword evidence="7" id="KW-0645">Protease</keyword>
<dbReference type="InterPro" id="IPR050430">
    <property type="entry name" value="Peptidase_S1"/>
</dbReference>
<sequence>MFRKAAMNRAAARMLLALALLAGHATARRRLVGDGGSSGVQLAIVGGVAAQRNRYPWVASLRFNDKTKRHYCGGTLIGPRLVLTAAHCMIDTSGQWLTPNRSFPKVRIGGYEVNNGTYEQHSVASLCTPIKIAGDPPVAAGAAVMAVGWGRLTEGGALPTVLQEVDMDYIPRAACQKDACQGDSGGPLFVRGANAAGDRQVGITSWGWGCAASDDVPGVYTNLAYLRAWISSTTGLIGQRRRRRRATGKYGCRWA</sequence>
<keyword evidence="11" id="KW-1185">Reference proteome</keyword>
<feature type="domain" description="Peptidase S1" evidence="9">
    <location>
        <begin position="44"/>
        <end position="235"/>
    </location>
</feature>
<dbReference type="Proteomes" id="UP000239649">
    <property type="component" value="Unassembled WGS sequence"/>
</dbReference>
<dbReference type="SUPFAM" id="SSF50494">
    <property type="entry name" value="Trypsin-like serine proteases"/>
    <property type="match status" value="1"/>
</dbReference>
<dbReference type="PANTHER" id="PTHR24276">
    <property type="entry name" value="POLYSERASE-RELATED"/>
    <property type="match status" value="1"/>
</dbReference>
<comment type="caution">
    <text evidence="10">The sequence shown here is derived from an EMBL/GenBank/DDBJ whole genome shotgun (WGS) entry which is preliminary data.</text>
</comment>
<keyword evidence="3" id="KW-0964">Secreted</keyword>
<dbReference type="InterPro" id="IPR001314">
    <property type="entry name" value="Peptidase_S1A"/>
</dbReference>
<dbReference type="AlphaFoldDB" id="A0A2P6V1G1"/>
<evidence type="ECO:0000313" key="10">
    <source>
        <dbReference type="EMBL" id="PSC67884.1"/>
    </source>
</evidence>
<evidence type="ECO:0000256" key="3">
    <source>
        <dbReference type="ARBA" id="ARBA00022525"/>
    </source>
</evidence>
<dbReference type="PANTHER" id="PTHR24276:SF98">
    <property type="entry name" value="FI18310P1-RELATED"/>
    <property type="match status" value="1"/>
</dbReference>
<dbReference type="InterPro" id="IPR033116">
    <property type="entry name" value="TRYPSIN_SER"/>
</dbReference>
<dbReference type="PRINTS" id="PR00722">
    <property type="entry name" value="CHYMOTRYPSIN"/>
</dbReference>
<dbReference type="OrthoDB" id="515847at2759"/>
<dbReference type="GO" id="GO:0006508">
    <property type="term" value="P:proteolysis"/>
    <property type="evidence" value="ECO:0007669"/>
    <property type="project" value="UniProtKB-KW"/>
</dbReference>
<dbReference type="Gene3D" id="2.40.10.10">
    <property type="entry name" value="Trypsin-like serine proteases"/>
    <property type="match status" value="3"/>
</dbReference>
<keyword evidence="7" id="KW-0378">Hydrolase</keyword>
<evidence type="ECO:0000313" key="11">
    <source>
        <dbReference type="Proteomes" id="UP000239649"/>
    </source>
</evidence>
<evidence type="ECO:0000256" key="1">
    <source>
        <dbReference type="ARBA" id="ARBA00004613"/>
    </source>
</evidence>
<evidence type="ECO:0000256" key="8">
    <source>
        <dbReference type="SAM" id="SignalP"/>
    </source>
</evidence>
<dbReference type="CDD" id="cd00190">
    <property type="entry name" value="Tryp_SPc"/>
    <property type="match status" value="1"/>
</dbReference>
<feature type="signal peptide" evidence="8">
    <location>
        <begin position="1"/>
        <end position="27"/>
    </location>
</feature>
<feature type="chain" id="PRO_5015126078" evidence="8">
    <location>
        <begin position="28"/>
        <end position="255"/>
    </location>
</feature>